<evidence type="ECO:0000313" key="1">
    <source>
        <dbReference type="EMBL" id="CAB4131635.1"/>
    </source>
</evidence>
<proteinExistence type="predicted"/>
<sequence length="373" mass="42220">MSVPSRILNDLFTQKLDSAEGQEKIAEYAGTYIRDRLREVAFSRKILPPQQVTRADCQRSVNHDTLVKIIDVEPKSRAMSLTFRGQPTARFIRAPRAEVPFFTISSEKFEKTEQELLAYEMPITKIIEDNSVKDIQEIEDREFTIHIEAAVQALQKEANGNVVTSLNATTVQASGVVEFSVRKGELARHATNNTAASLPIQKPDLVNMFKMLSGNRLRGEMVLMTEVDWDDILQWTTEDVGNKIVSETTVEGYKYNLLMGRAYCRTIKTDILRPGNLYLFTKPDFFGKFFILNNTKFYIDKIANMITWQSWEDIAVSVINIAAVRKLELYSGDATSLDADSVLSSVIPMAEEDLGQENNRVDSGMTYPSVEIY</sequence>
<evidence type="ECO:0000313" key="2">
    <source>
        <dbReference type="EMBL" id="CAB4135046.1"/>
    </source>
</evidence>
<evidence type="ECO:0008006" key="3">
    <source>
        <dbReference type="Google" id="ProtNLM"/>
    </source>
</evidence>
<reference evidence="1" key="1">
    <citation type="submission" date="2020-04" db="EMBL/GenBank/DDBJ databases">
        <authorList>
            <person name="Chiriac C."/>
            <person name="Salcher M."/>
            <person name="Ghai R."/>
            <person name="Kavagutti S V."/>
        </authorList>
    </citation>
    <scope>NUCLEOTIDE SEQUENCE</scope>
</reference>
<gene>
    <name evidence="1" type="ORF">UFOVP127_191</name>
    <name evidence="2" type="ORF">UFOVP276_54</name>
</gene>
<protein>
    <recommendedName>
        <fullName evidence="3">Phage major capsid protein</fullName>
    </recommendedName>
</protein>
<accession>A0A6J5LC36</accession>
<dbReference type="EMBL" id="LR796249">
    <property type="protein sequence ID" value="CAB4131635.1"/>
    <property type="molecule type" value="Genomic_DNA"/>
</dbReference>
<organism evidence="1">
    <name type="scientific">uncultured Caudovirales phage</name>
    <dbReference type="NCBI Taxonomy" id="2100421"/>
    <lineage>
        <taxon>Viruses</taxon>
        <taxon>Duplodnaviria</taxon>
        <taxon>Heunggongvirae</taxon>
        <taxon>Uroviricota</taxon>
        <taxon>Caudoviricetes</taxon>
        <taxon>Peduoviridae</taxon>
        <taxon>Maltschvirus</taxon>
        <taxon>Maltschvirus maltsch</taxon>
    </lineage>
</organism>
<dbReference type="EMBL" id="LR796294">
    <property type="protein sequence ID" value="CAB4135046.1"/>
    <property type="molecule type" value="Genomic_DNA"/>
</dbReference>
<name>A0A6J5LC36_9CAUD</name>